<gene>
    <name evidence="2" type="ORF">BHC48_01610</name>
</gene>
<dbReference type="EMBL" id="MEIQ01000022">
    <property type="protein sequence ID" value="PIT52790.1"/>
    <property type="molecule type" value="Genomic_DNA"/>
</dbReference>
<keyword evidence="1" id="KW-0732">Signal</keyword>
<feature type="signal peptide" evidence="1">
    <location>
        <begin position="1"/>
        <end position="28"/>
    </location>
</feature>
<dbReference type="Proteomes" id="UP000231484">
    <property type="component" value="Unassembled WGS sequence"/>
</dbReference>
<dbReference type="PROSITE" id="PS51257">
    <property type="entry name" value="PROKAR_LIPOPROTEIN"/>
    <property type="match status" value="1"/>
</dbReference>
<name>A0A2N9XTU8_9NEIS</name>
<sequence length="162" mass="17762">MCGYIRSICFCLVLAGLLGGCNHPSIMAAKASARLGSQNAVPVSYQQASNYFIKNTVTESVPRHITSAEVFARYFSVAATMGEAGKPTPIDFTTQDVLVFDVGIVQQQLDIRPLILKLVQDRLVLNLRIRSGAELGYQMRAFVLLIVPKGLPDRVEFNVQSD</sequence>
<organism evidence="2 3">
    <name type="scientific">Snodgrassella alvi</name>
    <dbReference type="NCBI Taxonomy" id="1196083"/>
    <lineage>
        <taxon>Bacteria</taxon>
        <taxon>Pseudomonadati</taxon>
        <taxon>Pseudomonadota</taxon>
        <taxon>Betaproteobacteria</taxon>
        <taxon>Neisseriales</taxon>
        <taxon>Neisseriaceae</taxon>
        <taxon>Snodgrassella</taxon>
    </lineage>
</organism>
<accession>A0A2N9XTU8</accession>
<feature type="chain" id="PRO_5014750893" description="Lipoprotein" evidence="1">
    <location>
        <begin position="29"/>
        <end position="162"/>
    </location>
</feature>
<comment type="caution">
    <text evidence="2">The sequence shown here is derived from an EMBL/GenBank/DDBJ whole genome shotgun (WGS) entry which is preliminary data.</text>
</comment>
<evidence type="ECO:0000313" key="2">
    <source>
        <dbReference type="EMBL" id="PIT52790.1"/>
    </source>
</evidence>
<protein>
    <recommendedName>
        <fullName evidence="4">Lipoprotein</fullName>
    </recommendedName>
</protein>
<proteinExistence type="predicted"/>
<reference evidence="2 3" key="1">
    <citation type="journal article" date="2017" name="MBio">
        <title>Type VI secretion-mediated competition in the bee gut microbiome.</title>
        <authorList>
            <person name="Steele M.I."/>
            <person name="Kwong W.K."/>
            <person name="Powell J.E."/>
            <person name="Whiteley M."/>
            <person name="Moran N.A."/>
        </authorList>
    </citation>
    <scope>NUCLEOTIDE SEQUENCE [LARGE SCALE GENOMIC DNA]</scope>
    <source>
        <strain evidence="2 3">Occ4-2</strain>
    </source>
</reference>
<dbReference type="AlphaFoldDB" id="A0A2N9XTU8"/>
<evidence type="ECO:0000313" key="3">
    <source>
        <dbReference type="Proteomes" id="UP000231484"/>
    </source>
</evidence>
<evidence type="ECO:0008006" key="4">
    <source>
        <dbReference type="Google" id="ProtNLM"/>
    </source>
</evidence>
<evidence type="ECO:0000256" key="1">
    <source>
        <dbReference type="SAM" id="SignalP"/>
    </source>
</evidence>